<dbReference type="EMBL" id="JAOVZQ010000001">
    <property type="protein sequence ID" value="MCY0094941.1"/>
    <property type="molecule type" value="Genomic_DNA"/>
</dbReference>
<sequence>MGKKFRLGSARTAGTKDPAVRKMARHIAGPDKNQVGLPATLIPNLLRIVLTQLSAGPFNGRGTVLVSDVPATI</sequence>
<protein>
    <submittedName>
        <fullName evidence="2">Uncharacterized protein</fullName>
    </submittedName>
</protein>
<proteinExistence type="predicted"/>
<dbReference type="RefSeq" id="WP_267612853.1">
    <property type="nucleotide sequence ID" value="NZ_JAOVZQ010000001.1"/>
</dbReference>
<name>A0ABT3YGE7_9HYPH</name>
<comment type="caution">
    <text evidence="2">The sequence shown here is derived from an EMBL/GenBank/DDBJ whole genome shotgun (WGS) entry which is preliminary data.</text>
</comment>
<reference evidence="2" key="1">
    <citation type="submission" date="2022-10" db="EMBL/GenBank/DDBJ databases">
        <title>Hoeflea sp. J2-29, isolated from marine algae.</title>
        <authorList>
            <person name="Kristyanto S."/>
            <person name="Kim J.M."/>
            <person name="Jeon C.O."/>
        </authorList>
    </citation>
    <scope>NUCLEOTIDE SEQUENCE</scope>
    <source>
        <strain evidence="2">J2-29</strain>
    </source>
</reference>
<dbReference type="Proteomes" id="UP001081283">
    <property type="component" value="Unassembled WGS sequence"/>
</dbReference>
<gene>
    <name evidence="2" type="ORF">OEG82_13025</name>
</gene>
<keyword evidence="3" id="KW-1185">Reference proteome</keyword>
<evidence type="ECO:0000313" key="3">
    <source>
        <dbReference type="Proteomes" id="UP001081283"/>
    </source>
</evidence>
<accession>A0ABT3YGE7</accession>
<feature type="region of interest" description="Disordered" evidence="1">
    <location>
        <begin position="1"/>
        <end position="20"/>
    </location>
</feature>
<evidence type="ECO:0000313" key="2">
    <source>
        <dbReference type="EMBL" id="MCY0094941.1"/>
    </source>
</evidence>
<evidence type="ECO:0000256" key="1">
    <source>
        <dbReference type="SAM" id="MobiDB-lite"/>
    </source>
</evidence>
<organism evidence="2 3">
    <name type="scientific">Hoeflea ulvae</name>
    <dbReference type="NCBI Taxonomy" id="2983764"/>
    <lineage>
        <taxon>Bacteria</taxon>
        <taxon>Pseudomonadati</taxon>
        <taxon>Pseudomonadota</taxon>
        <taxon>Alphaproteobacteria</taxon>
        <taxon>Hyphomicrobiales</taxon>
        <taxon>Rhizobiaceae</taxon>
        <taxon>Hoeflea</taxon>
    </lineage>
</organism>